<comment type="similarity">
    <text evidence="1 4 6">Belongs to the IF-3 family.</text>
</comment>
<dbReference type="Pfam" id="PF05198">
    <property type="entry name" value="IF3_N"/>
    <property type="match status" value="1"/>
</dbReference>
<comment type="subunit">
    <text evidence="4 6">Monomer.</text>
</comment>
<feature type="domain" description="Translation initiation factor 3 N-terminal" evidence="8">
    <location>
        <begin position="3"/>
        <end position="72"/>
    </location>
</feature>
<dbReference type="InterPro" id="IPR001288">
    <property type="entry name" value="Translation_initiation_fac_3"/>
</dbReference>
<protein>
    <recommendedName>
        <fullName evidence="4 5">Translation initiation factor IF-3</fullName>
    </recommendedName>
</protein>
<comment type="function">
    <text evidence="4 6">IF-3 binds to the 30S ribosomal subunit and shifts the equilibrium between 70S ribosomes and their 50S and 30S subunits in favor of the free subunits, thus enhancing the availability of 30S subunits on which protein synthesis initiation begins.</text>
</comment>
<feature type="domain" description="Translation initiation factor 3 C-terminal" evidence="7">
    <location>
        <begin position="79"/>
        <end position="164"/>
    </location>
</feature>
<dbReference type="GO" id="GO:0032790">
    <property type="term" value="P:ribosome disassembly"/>
    <property type="evidence" value="ECO:0007669"/>
    <property type="project" value="TreeGrafter"/>
</dbReference>
<name>A0A8J6HRL1_9FIRM</name>
<evidence type="ECO:0000259" key="8">
    <source>
        <dbReference type="Pfam" id="PF05198"/>
    </source>
</evidence>
<reference evidence="9" key="1">
    <citation type="submission" date="2020-06" db="EMBL/GenBank/DDBJ databases">
        <title>Novel chitinolytic bacterium.</title>
        <authorList>
            <person name="Ungkulpasvich U."/>
            <person name="Kosugi A."/>
            <person name="Uke A."/>
        </authorList>
    </citation>
    <scope>NUCLEOTIDE SEQUENCE</scope>
    <source>
        <strain evidence="9">UUS1-1</strain>
    </source>
</reference>
<dbReference type="GO" id="GO:0016020">
    <property type="term" value="C:membrane"/>
    <property type="evidence" value="ECO:0007669"/>
    <property type="project" value="TreeGrafter"/>
</dbReference>
<evidence type="ECO:0000313" key="10">
    <source>
        <dbReference type="Proteomes" id="UP000657177"/>
    </source>
</evidence>
<keyword evidence="10" id="KW-1185">Reference proteome</keyword>
<comment type="subcellular location">
    <subcellularLocation>
        <location evidence="4 6">Cytoplasm</location>
    </subcellularLocation>
</comment>
<dbReference type="PROSITE" id="PS00938">
    <property type="entry name" value="IF3"/>
    <property type="match status" value="1"/>
</dbReference>
<dbReference type="HAMAP" id="MF_00080">
    <property type="entry name" value="IF_3"/>
    <property type="match status" value="1"/>
</dbReference>
<keyword evidence="4" id="KW-0963">Cytoplasm</keyword>
<dbReference type="EMBL" id="JAAKDE010000008">
    <property type="protein sequence ID" value="MBA2132801.1"/>
    <property type="molecule type" value="Genomic_DNA"/>
</dbReference>
<comment type="caution">
    <text evidence="9">The sequence shown here is derived from an EMBL/GenBank/DDBJ whole genome shotgun (WGS) entry which is preliminary data.</text>
</comment>
<sequence>MRVNEAIRVKEVRVVSADGEQLGILPIKEALRLAREKDLDLVEVAPTAKPPVCKIMDYGKYRYEQSRREREARKRQKVVDIKEIRLTPKIETHDFQVKVKHALKFLESGDKVKVCVRFRGREIVHADLGKKLLLQLYEAVREKATLEREPKVEGRNMIMVLAAKQE</sequence>
<dbReference type="InterPro" id="IPR019813">
    <property type="entry name" value="Translation_initiation_fac3_CS"/>
</dbReference>
<keyword evidence="3 4" id="KW-0648">Protein biosynthesis</keyword>
<dbReference type="InterPro" id="IPR036787">
    <property type="entry name" value="T_IF-3_N_sf"/>
</dbReference>
<dbReference type="PANTHER" id="PTHR10938">
    <property type="entry name" value="TRANSLATION INITIATION FACTOR IF-3"/>
    <property type="match status" value="1"/>
</dbReference>
<dbReference type="Proteomes" id="UP000657177">
    <property type="component" value="Unassembled WGS sequence"/>
</dbReference>
<dbReference type="GO" id="GO:0005829">
    <property type="term" value="C:cytosol"/>
    <property type="evidence" value="ECO:0007669"/>
    <property type="project" value="TreeGrafter"/>
</dbReference>
<keyword evidence="2 4" id="KW-0396">Initiation factor</keyword>
<dbReference type="SUPFAM" id="SSF54364">
    <property type="entry name" value="Translation initiation factor IF3, N-terminal domain"/>
    <property type="match status" value="1"/>
</dbReference>
<dbReference type="PANTHER" id="PTHR10938:SF0">
    <property type="entry name" value="TRANSLATION INITIATION FACTOR IF-3, MITOCHONDRIAL"/>
    <property type="match status" value="1"/>
</dbReference>
<dbReference type="Gene3D" id="3.10.20.80">
    <property type="entry name" value="Translation initiation factor 3 (IF-3), N-terminal domain"/>
    <property type="match status" value="1"/>
</dbReference>
<dbReference type="RefSeq" id="WP_181339305.1">
    <property type="nucleotide sequence ID" value="NZ_JAAKDE010000008.1"/>
</dbReference>
<evidence type="ECO:0000256" key="6">
    <source>
        <dbReference type="RuleBase" id="RU000646"/>
    </source>
</evidence>
<evidence type="ECO:0000256" key="5">
    <source>
        <dbReference type="NCBIfam" id="TIGR00168"/>
    </source>
</evidence>
<dbReference type="SUPFAM" id="SSF55200">
    <property type="entry name" value="Translation initiation factor IF3, C-terminal domain"/>
    <property type="match status" value="1"/>
</dbReference>
<accession>A0A8J6HRL1</accession>
<dbReference type="Pfam" id="PF00707">
    <property type="entry name" value="IF3_C"/>
    <property type="match status" value="1"/>
</dbReference>
<dbReference type="InterPro" id="IPR036788">
    <property type="entry name" value="T_IF-3_C_sf"/>
</dbReference>
<dbReference type="FunFam" id="3.10.20.80:FF:000001">
    <property type="entry name" value="Translation initiation factor IF-3"/>
    <property type="match status" value="1"/>
</dbReference>
<evidence type="ECO:0000256" key="3">
    <source>
        <dbReference type="ARBA" id="ARBA00022917"/>
    </source>
</evidence>
<dbReference type="GO" id="GO:0043022">
    <property type="term" value="F:ribosome binding"/>
    <property type="evidence" value="ECO:0007669"/>
    <property type="project" value="UniProtKB-ARBA"/>
</dbReference>
<evidence type="ECO:0000256" key="1">
    <source>
        <dbReference type="ARBA" id="ARBA00005439"/>
    </source>
</evidence>
<dbReference type="InterPro" id="IPR019814">
    <property type="entry name" value="Translation_initiation_fac_3_N"/>
</dbReference>
<evidence type="ECO:0000256" key="4">
    <source>
        <dbReference type="HAMAP-Rule" id="MF_00080"/>
    </source>
</evidence>
<evidence type="ECO:0000259" key="7">
    <source>
        <dbReference type="Pfam" id="PF00707"/>
    </source>
</evidence>
<evidence type="ECO:0000256" key="2">
    <source>
        <dbReference type="ARBA" id="ARBA00022540"/>
    </source>
</evidence>
<dbReference type="GO" id="GO:0003743">
    <property type="term" value="F:translation initiation factor activity"/>
    <property type="evidence" value="ECO:0007669"/>
    <property type="project" value="UniProtKB-UniRule"/>
</dbReference>
<gene>
    <name evidence="4" type="primary">infC</name>
    <name evidence="9" type="ORF">G5B42_04485</name>
</gene>
<dbReference type="Gene3D" id="3.30.110.10">
    <property type="entry name" value="Translation initiation factor 3 (IF-3), C-terminal domain"/>
    <property type="match status" value="1"/>
</dbReference>
<dbReference type="InterPro" id="IPR019815">
    <property type="entry name" value="Translation_initiation_fac_3_C"/>
</dbReference>
<evidence type="ECO:0000313" key="9">
    <source>
        <dbReference type="EMBL" id="MBA2132801.1"/>
    </source>
</evidence>
<dbReference type="AlphaFoldDB" id="A0A8J6HRL1"/>
<organism evidence="9 10">
    <name type="scientific">Capillibacterium thermochitinicola</name>
    <dbReference type="NCBI Taxonomy" id="2699427"/>
    <lineage>
        <taxon>Bacteria</taxon>
        <taxon>Bacillati</taxon>
        <taxon>Bacillota</taxon>
        <taxon>Capillibacterium</taxon>
    </lineage>
</organism>
<dbReference type="NCBIfam" id="TIGR00168">
    <property type="entry name" value="infC"/>
    <property type="match status" value="1"/>
</dbReference>
<dbReference type="FunFam" id="3.30.110.10:FF:000001">
    <property type="entry name" value="Translation initiation factor IF-3"/>
    <property type="match status" value="1"/>
</dbReference>
<proteinExistence type="inferred from homology"/>